<dbReference type="Pfam" id="PF17936">
    <property type="entry name" value="Big_6"/>
    <property type="match status" value="1"/>
</dbReference>
<dbReference type="Pfam" id="PF03793">
    <property type="entry name" value="PASTA"/>
    <property type="match status" value="1"/>
</dbReference>
<keyword evidence="1" id="KW-0732">Signal</keyword>
<dbReference type="EMBL" id="PPFX01000009">
    <property type="protein sequence ID" value="PNU20706.1"/>
    <property type="molecule type" value="Genomic_DNA"/>
</dbReference>
<evidence type="ECO:0000256" key="1">
    <source>
        <dbReference type="SAM" id="SignalP"/>
    </source>
</evidence>
<dbReference type="AlphaFoldDB" id="A0A2K2HBL2"/>
<dbReference type="InterPro" id="IPR041498">
    <property type="entry name" value="Big_6"/>
</dbReference>
<gene>
    <name evidence="3" type="ORF">C2E25_05660</name>
</gene>
<accession>A0A2K2HBL2</accession>
<evidence type="ECO:0000313" key="3">
    <source>
        <dbReference type="EMBL" id="PNU20706.1"/>
    </source>
</evidence>
<sequence length="1249" mass="128638">MLKGGVLTRLVLLLGLFLASGFTPANAVDLRVVAPSSVIYPGDDFALEIQADNIPPEGLGTVQFRLNLTSSGGKIAGVSDLALASSDTVAVAAPLLASGATGRRSGVGDFILQQQGTNGVLMLKNPSLAPPETAVGSGPGVPALSGLYVFSQTHGASPSGGSGVIARFLVHVGGATTAYRLVVGLSDVVLLDGGGDGLANELPVDSIGSATVDFGCRTTVPDVSGMEFAVAQNELLQSALAVGNLYELDHSTGQHPLGKVLEQSVPAGTVLDCRSEIDLAVNIPPQDVTGLSAVDKVGDQDGGVVLHWTPSISQDAAGYLVLKGTAVLADLPDPGASGSEIIGLQNQVNHLLRVVAYDLSGNHSPGAVVAAVPKDDVPPVLSADSLPVATRLSDLAWSGQFEAGTVLRIRNLTTGESLPVSSPLPGRWETTLGGMREGVNHLRVTAVDAAGNESSLQQSIILDTVPPNVTLDVIASPVDHDNLSLSGTVESGATLSVSAPPGVIVGSVSSDVSGRWTCQISALKEGENQIVVSATDAAGNKNVLTPVTIVFQAKPRFDLTISPASIGQFEQVDAALTITLPNPGESVVLTQVLDADGNGQIDLDEPVLRRWQVTDGDSSALLYESRDGDGVADGVISLLLPYQNPFVRLHASGHYLFKVTGAGGESTAGLTIGKETVGQGVTGRVVSNGAPVVGAFVRLSDRWGIPAGYVTTNNLGEYQVPIQSPGDYLLTAESIGLAATASSEATVTVSSGTQVAGPDLELVSGQYLVQGQVYDNATGTGLGGVVLRAEMNGLVSLTRTDASGMFSFALPAGEYHVLPEFNDVLTGLVVLAPANFDVILTQNLTGYDFALAAGSVPVQGRVATSQGQGIPGLRVLAVSPSGDTTSSFTNASGDFSISSIDGAAWTLSADQVLAQAFGYVVSQDDYSSTEFGISQNLTAAPINAWIEGRVDETGLRAVSGARVNFLSVSSGYLLEATTLGDGSYHVGVHEDTWQVDAATEDLGLLPVDMQTITVSSGQVAVVDFLADRLVGPNLQVSNLTPSVTALSTGQTFSNTVVVSNVGSERVEESFRVGLYLSSDGIWDSGDLFIGQYSYIYGLNAGDSSTVAVNASIPNGTVDGSYQVLAYVDYDNRVKDESEENDNVQAAGIGVTYVPPNLQVTSITPSATELTSGQSFSGTVVVSNVGSERVEESFRVGLYLSSDGIWDSGDLFIGQYSYIYGLNAGDSSTVAVNASIPNGTVDGSYQVLAV</sequence>
<feature type="chain" id="PRO_5014466842" description="PASTA domain-containing protein" evidence="1">
    <location>
        <begin position="28"/>
        <end position="1249"/>
    </location>
</feature>
<dbReference type="InterPro" id="IPR008969">
    <property type="entry name" value="CarboxyPept-like_regulatory"/>
</dbReference>
<dbReference type="Pfam" id="PF13620">
    <property type="entry name" value="CarboxypepD_reg"/>
    <property type="match status" value="1"/>
</dbReference>
<dbReference type="Gene3D" id="3.30.10.20">
    <property type="match status" value="1"/>
</dbReference>
<dbReference type="Proteomes" id="UP000236340">
    <property type="component" value="Unassembled WGS sequence"/>
</dbReference>
<dbReference type="SUPFAM" id="SSF49464">
    <property type="entry name" value="Carboxypeptidase regulatory domain-like"/>
    <property type="match status" value="2"/>
</dbReference>
<organism evidence="3 4">
    <name type="scientific">Geothermobacter hydrogeniphilus</name>
    <dbReference type="NCBI Taxonomy" id="1969733"/>
    <lineage>
        <taxon>Bacteria</taxon>
        <taxon>Pseudomonadati</taxon>
        <taxon>Thermodesulfobacteriota</taxon>
        <taxon>Desulfuromonadia</taxon>
        <taxon>Desulfuromonadales</taxon>
        <taxon>Geothermobacteraceae</taxon>
        <taxon>Geothermobacter</taxon>
    </lineage>
</organism>
<dbReference type="Pfam" id="PF07705">
    <property type="entry name" value="CARDB"/>
    <property type="match status" value="1"/>
</dbReference>
<dbReference type="InterPro" id="IPR011635">
    <property type="entry name" value="CARDB"/>
</dbReference>
<feature type="non-terminal residue" evidence="3">
    <location>
        <position position="1249"/>
    </location>
</feature>
<evidence type="ECO:0000259" key="2">
    <source>
        <dbReference type="PROSITE" id="PS51178"/>
    </source>
</evidence>
<protein>
    <recommendedName>
        <fullName evidence="2">PASTA domain-containing protein</fullName>
    </recommendedName>
</protein>
<reference evidence="3 4" key="1">
    <citation type="journal article" date="2018" name="Genome Announc.">
        <title>Genome Sequence of Geothermobacter sp. HR-1 Iron Reducer from the Loihi Seamount.</title>
        <authorList>
            <person name="Smith H."/>
            <person name="Abuyen K."/>
            <person name="Tremblay J."/>
            <person name="Savalia P."/>
            <person name="Perez-Rodriguez I."/>
            <person name="Emerson D."/>
            <person name="Tully B."/>
            <person name="Amend J."/>
        </authorList>
    </citation>
    <scope>NUCLEOTIDE SEQUENCE [LARGE SCALE GENOMIC DNA]</scope>
    <source>
        <strain evidence="3 4">HR-1</strain>
    </source>
</reference>
<proteinExistence type="predicted"/>
<dbReference type="InterPro" id="IPR013783">
    <property type="entry name" value="Ig-like_fold"/>
</dbReference>
<feature type="signal peptide" evidence="1">
    <location>
        <begin position="1"/>
        <end position="27"/>
    </location>
</feature>
<feature type="domain" description="PASTA" evidence="2">
    <location>
        <begin position="215"/>
        <end position="283"/>
    </location>
</feature>
<dbReference type="InterPro" id="IPR005543">
    <property type="entry name" value="PASTA_dom"/>
</dbReference>
<dbReference type="PROSITE" id="PS51178">
    <property type="entry name" value="PASTA"/>
    <property type="match status" value="1"/>
</dbReference>
<dbReference type="Gene3D" id="2.60.40.10">
    <property type="entry name" value="Immunoglobulins"/>
    <property type="match status" value="4"/>
</dbReference>
<comment type="caution">
    <text evidence="3">The sequence shown here is derived from an EMBL/GenBank/DDBJ whole genome shotgun (WGS) entry which is preliminary data.</text>
</comment>
<name>A0A2K2HBL2_9BACT</name>
<evidence type="ECO:0000313" key="4">
    <source>
        <dbReference type="Proteomes" id="UP000236340"/>
    </source>
</evidence>
<dbReference type="Gene3D" id="2.60.40.1120">
    <property type="entry name" value="Carboxypeptidase-like, regulatory domain"/>
    <property type="match status" value="1"/>
</dbReference>
<dbReference type="CDD" id="cd06577">
    <property type="entry name" value="PASTA_pknB"/>
    <property type="match status" value="1"/>
</dbReference>